<dbReference type="GO" id="GO:0005840">
    <property type="term" value="C:ribosome"/>
    <property type="evidence" value="ECO:0007669"/>
    <property type="project" value="UniProtKB-KW"/>
</dbReference>
<dbReference type="AlphaFoldDB" id="A0A4D6WJQ9"/>
<protein>
    <recommendedName>
        <fullName evidence="2">30S ribosomal protein S6, chloroplastic</fullName>
    </recommendedName>
</protein>
<dbReference type="InterPro" id="IPR020814">
    <property type="entry name" value="Ribosomal_S6_plastid/chlpt"/>
</dbReference>
<dbReference type="SUPFAM" id="SSF54995">
    <property type="entry name" value="Ribosomal protein S6"/>
    <property type="match status" value="1"/>
</dbReference>
<gene>
    <name evidence="3" type="primary">rps6</name>
</gene>
<dbReference type="PANTHER" id="PTHR21011:SF1">
    <property type="entry name" value="SMALL RIBOSOMAL SUBUNIT PROTEIN BS6M"/>
    <property type="match status" value="1"/>
</dbReference>
<dbReference type="Gene3D" id="3.30.70.60">
    <property type="match status" value="1"/>
</dbReference>
<dbReference type="InterPro" id="IPR000529">
    <property type="entry name" value="Ribosomal_bS6"/>
</dbReference>
<keyword evidence="3" id="KW-0934">Plastid</keyword>
<geneLocation type="plastid" evidence="3"/>
<name>A0A4D6WJQ9_9FLOR</name>
<dbReference type="Pfam" id="PF01250">
    <property type="entry name" value="Ribosomal_S6"/>
    <property type="match status" value="1"/>
</dbReference>
<evidence type="ECO:0000256" key="2">
    <source>
        <dbReference type="ARBA" id="ARBA00035537"/>
    </source>
</evidence>
<proteinExistence type="inferred from homology"/>
<evidence type="ECO:0000313" key="3">
    <source>
        <dbReference type="EMBL" id="QCI04294.1"/>
    </source>
</evidence>
<accession>A0A4D6WJQ9</accession>
<evidence type="ECO:0000256" key="1">
    <source>
        <dbReference type="ARBA" id="ARBA00009512"/>
    </source>
</evidence>
<dbReference type="CDD" id="cd15487">
    <property type="entry name" value="bS6_chloro_cyano"/>
    <property type="match status" value="1"/>
</dbReference>
<dbReference type="InterPro" id="IPR035980">
    <property type="entry name" value="Ribosomal_bS6_sf"/>
</dbReference>
<comment type="similarity">
    <text evidence="1">Belongs to the bacterial ribosomal protein bS6 family.</text>
</comment>
<keyword evidence="3" id="KW-0689">Ribosomal protein</keyword>
<dbReference type="EMBL" id="MK814609">
    <property type="protein sequence ID" value="QCI04294.1"/>
    <property type="molecule type" value="Genomic_DNA"/>
</dbReference>
<dbReference type="HAMAP" id="MF_00360">
    <property type="entry name" value="Ribosomal_bS6"/>
    <property type="match status" value="1"/>
</dbReference>
<dbReference type="GO" id="GO:0005737">
    <property type="term" value="C:cytoplasm"/>
    <property type="evidence" value="ECO:0007669"/>
    <property type="project" value="UniProtKB-ARBA"/>
</dbReference>
<sequence>MFLNYYETIYILKPDVTDDINLSLVNLYKKLIKQNGGRNIIVQHRGRRHLSYNITHYYDGIYVQMNYYANGFLIKVLDKSMRFNENIIRYLTIKQKDPSPLNIY</sequence>
<dbReference type="GO" id="GO:0003735">
    <property type="term" value="F:structural constituent of ribosome"/>
    <property type="evidence" value="ECO:0007669"/>
    <property type="project" value="InterPro"/>
</dbReference>
<dbReference type="GO" id="GO:0070181">
    <property type="term" value="F:small ribosomal subunit rRNA binding"/>
    <property type="evidence" value="ECO:0007669"/>
    <property type="project" value="TreeGrafter"/>
</dbReference>
<keyword evidence="3" id="KW-0687">Ribonucleoprotein</keyword>
<dbReference type="NCBIfam" id="TIGR00166">
    <property type="entry name" value="S6"/>
    <property type="match status" value="1"/>
</dbReference>
<organism evidence="3">
    <name type="scientific">Anotrichium furcellatum</name>
    <dbReference type="NCBI Taxonomy" id="41999"/>
    <lineage>
        <taxon>Eukaryota</taxon>
        <taxon>Rhodophyta</taxon>
        <taxon>Florideophyceae</taxon>
        <taxon>Rhodymeniophycidae</taxon>
        <taxon>Ceramiales</taxon>
        <taxon>Ceramiaceae</taxon>
        <taxon>Anotrichium</taxon>
    </lineage>
</organism>
<dbReference type="GO" id="GO:0006412">
    <property type="term" value="P:translation"/>
    <property type="evidence" value="ECO:0007669"/>
    <property type="project" value="InterPro"/>
</dbReference>
<reference evidence="3" key="1">
    <citation type="journal article" date="2019" name="Mol. Phylogenet. Evol.">
        <title>Morphological evolution and classification of the red algal order Ceramiales inferred using plastid phylogenomics.</title>
        <authorList>
            <person name="Diaz-Tapia P."/>
            <person name="Pasella M.M."/>
            <person name="Verbruggen H."/>
            <person name="Maggs C.A."/>
        </authorList>
    </citation>
    <scope>NUCLEOTIDE SEQUENCE</scope>
    <source>
        <strain evidence="3">PD2933</strain>
    </source>
</reference>
<reference evidence="3" key="2">
    <citation type="submission" date="2019-04" db="EMBL/GenBank/DDBJ databases">
        <authorList>
            <person name="Pasella M."/>
        </authorList>
    </citation>
    <scope>NUCLEOTIDE SEQUENCE</scope>
    <source>
        <strain evidence="3">PD2933</strain>
    </source>
</reference>
<dbReference type="InterPro" id="IPR014717">
    <property type="entry name" value="Transl_elong_EF1B/ribsomal_bS6"/>
</dbReference>
<dbReference type="PANTHER" id="PTHR21011">
    <property type="entry name" value="MITOCHONDRIAL 28S RIBOSOMAL PROTEIN S6"/>
    <property type="match status" value="1"/>
</dbReference>